<organism evidence="1 2">
    <name type="scientific">Kitasatospora phosalacinea</name>
    <dbReference type="NCBI Taxonomy" id="2065"/>
    <lineage>
        <taxon>Bacteria</taxon>
        <taxon>Bacillati</taxon>
        <taxon>Actinomycetota</taxon>
        <taxon>Actinomycetes</taxon>
        <taxon>Kitasatosporales</taxon>
        <taxon>Streptomycetaceae</taxon>
        <taxon>Kitasatospora</taxon>
    </lineage>
</organism>
<dbReference type="RefSeq" id="WP_380317003.1">
    <property type="nucleotide sequence ID" value="NZ_JBHYPW010000003.1"/>
</dbReference>
<dbReference type="EMBL" id="JBHYPX010000002">
    <property type="protein sequence ID" value="MFE1350682.1"/>
    <property type="molecule type" value="Genomic_DNA"/>
</dbReference>
<name>A0ABW6GD94_9ACTN</name>
<proteinExistence type="predicted"/>
<sequence length="194" mass="20231">MAETGERRGGPVVLRLEVSAGGSAERSAALTDEQAFAWWETLPAELRERVDDLVRSGASGAVGALAVEGGRLGVSLAQAAAIVAARAAVVRPPAGLGVDRWAMVRRVGLFRQPVVAVEARRGGDGARGQLVRVVAVGEAEDIELAVVDAETADRCLRDDPRAAHRRPVEVAAELLGRQAAAALGVAFRFGGERP</sequence>
<reference evidence="1 2" key="1">
    <citation type="submission" date="2024-09" db="EMBL/GenBank/DDBJ databases">
        <title>The Natural Products Discovery Center: Release of the First 8490 Sequenced Strains for Exploring Actinobacteria Biosynthetic Diversity.</title>
        <authorList>
            <person name="Kalkreuter E."/>
            <person name="Kautsar S.A."/>
            <person name="Yang D."/>
            <person name="Bader C.D."/>
            <person name="Teijaro C.N."/>
            <person name="Fluegel L."/>
            <person name="Davis C.M."/>
            <person name="Simpson J.R."/>
            <person name="Lauterbach L."/>
            <person name="Steele A.D."/>
            <person name="Gui C."/>
            <person name="Meng S."/>
            <person name="Li G."/>
            <person name="Viehrig K."/>
            <person name="Ye F."/>
            <person name="Su P."/>
            <person name="Kiefer A.F."/>
            <person name="Nichols A."/>
            <person name="Cepeda A.J."/>
            <person name="Yan W."/>
            <person name="Fan B."/>
            <person name="Jiang Y."/>
            <person name="Adhikari A."/>
            <person name="Zheng C.-J."/>
            <person name="Schuster L."/>
            <person name="Cowan T.M."/>
            <person name="Smanski M.J."/>
            <person name="Chevrette M.G."/>
            <person name="De Carvalho L.P.S."/>
            <person name="Shen B."/>
        </authorList>
    </citation>
    <scope>NUCLEOTIDE SEQUENCE [LARGE SCALE GENOMIC DNA]</scope>
    <source>
        <strain evidence="1 2">NPDC058753</strain>
    </source>
</reference>
<dbReference type="Proteomes" id="UP001599542">
    <property type="component" value="Unassembled WGS sequence"/>
</dbReference>
<comment type="caution">
    <text evidence="1">The sequence shown here is derived from an EMBL/GenBank/DDBJ whole genome shotgun (WGS) entry which is preliminary data.</text>
</comment>
<evidence type="ECO:0000313" key="2">
    <source>
        <dbReference type="Proteomes" id="UP001599542"/>
    </source>
</evidence>
<protein>
    <submittedName>
        <fullName evidence="1">Uncharacterized protein</fullName>
    </submittedName>
</protein>
<evidence type="ECO:0000313" key="1">
    <source>
        <dbReference type="EMBL" id="MFE1350682.1"/>
    </source>
</evidence>
<gene>
    <name evidence="1" type="ORF">ACFW6T_01675</name>
</gene>
<accession>A0ABW6GD94</accession>
<keyword evidence="2" id="KW-1185">Reference proteome</keyword>